<proteinExistence type="predicted"/>
<protein>
    <recommendedName>
        <fullName evidence="4">Secreted protein</fullName>
    </recommendedName>
</protein>
<comment type="caution">
    <text evidence="2">The sequence shown here is derived from an EMBL/GenBank/DDBJ whole genome shotgun (WGS) entry which is preliminary data.</text>
</comment>
<accession>A0ABQ4EWC2</accession>
<feature type="signal peptide" evidence="1">
    <location>
        <begin position="1"/>
        <end position="20"/>
    </location>
</feature>
<name>A0ABQ4EWC2_9ACTN</name>
<feature type="chain" id="PRO_5045315624" description="Secreted protein" evidence="1">
    <location>
        <begin position="21"/>
        <end position="146"/>
    </location>
</feature>
<gene>
    <name evidence="2" type="ORF">Pma05_55070</name>
</gene>
<keyword evidence="3" id="KW-1185">Reference proteome</keyword>
<evidence type="ECO:0000313" key="2">
    <source>
        <dbReference type="EMBL" id="GIG98934.1"/>
    </source>
</evidence>
<evidence type="ECO:0000256" key="1">
    <source>
        <dbReference type="SAM" id="SignalP"/>
    </source>
</evidence>
<sequence>MAKLGLRLASVLVMFGMASATLGMAPATASGTERLAGATSPNQLVVVAGQDGTVTYYSKDGVKRGMASFHSYGEAIYACDLRADGIVVSAKLQWFAGSTGYTSNARDSNGAQPGCGTDDNSIAEGTPATLTVCAGTLGCSSVRVVA</sequence>
<dbReference type="Proteomes" id="UP000621500">
    <property type="component" value="Unassembled WGS sequence"/>
</dbReference>
<evidence type="ECO:0000313" key="3">
    <source>
        <dbReference type="Proteomes" id="UP000621500"/>
    </source>
</evidence>
<reference evidence="2 3" key="1">
    <citation type="submission" date="2021-01" db="EMBL/GenBank/DDBJ databases">
        <title>Whole genome shotgun sequence of Plantactinospora mayteni NBRC 109088.</title>
        <authorList>
            <person name="Komaki H."/>
            <person name="Tamura T."/>
        </authorList>
    </citation>
    <scope>NUCLEOTIDE SEQUENCE [LARGE SCALE GENOMIC DNA]</scope>
    <source>
        <strain evidence="2 3">NBRC 109088</strain>
    </source>
</reference>
<organism evidence="2 3">
    <name type="scientific">Plantactinospora mayteni</name>
    <dbReference type="NCBI Taxonomy" id="566021"/>
    <lineage>
        <taxon>Bacteria</taxon>
        <taxon>Bacillati</taxon>
        <taxon>Actinomycetota</taxon>
        <taxon>Actinomycetes</taxon>
        <taxon>Micromonosporales</taxon>
        <taxon>Micromonosporaceae</taxon>
        <taxon>Plantactinospora</taxon>
    </lineage>
</organism>
<keyword evidence="1" id="KW-0732">Signal</keyword>
<evidence type="ECO:0008006" key="4">
    <source>
        <dbReference type="Google" id="ProtNLM"/>
    </source>
</evidence>
<dbReference type="EMBL" id="BONX01000038">
    <property type="protein sequence ID" value="GIG98934.1"/>
    <property type="molecule type" value="Genomic_DNA"/>
</dbReference>